<sequence length="135" mass="14656">MLSLDLVFLCTLFTAGAVSRAACPTAEQHLAHTMSAAQRAARLGTTTAPRTWLLSSNPSNTCCEAVSSSPDGMSSCHYLSYSSTHVLSLLQSKVQDSSVGYTVFPLQWFSTFERCDPPTTKVFHCCFITVILLLL</sequence>
<dbReference type="AlphaFoldDB" id="Q3UTF6"/>
<gene>
    <name evidence="3" type="primary">Amz1</name>
</gene>
<dbReference type="EMBL" id="AK139472">
    <property type="protein sequence ID" value="BAE24024.1"/>
    <property type="molecule type" value="mRNA"/>
</dbReference>
<name>Q3UTF6_MOUSE</name>
<dbReference type="MGI" id="MGI:2442258">
    <property type="gene designation" value="Amz1"/>
</dbReference>
<dbReference type="OrthoDB" id="2365600at2759"/>
<organism evidence="2">
    <name type="scientific">Mus musculus</name>
    <name type="common">Mouse</name>
    <dbReference type="NCBI Taxonomy" id="10090"/>
    <lineage>
        <taxon>Eukaryota</taxon>
        <taxon>Metazoa</taxon>
        <taxon>Chordata</taxon>
        <taxon>Craniata</taxon>
        <taxon>Vertebrata</taxon>
        <taxon>Euteleostomi</taxon>
        <taxon>Mammalia</taxon>
        <taxon>Eutheria</taxon>
        <taxon>Euarchontoglires</taxon>
        <taxon>Glires</taxon>
        <taxon>Rodentia</taxon>
        <taxon>Myomorpha</taxon>
        <taxon>Muroidea</taxon>
        <taxon>Muridae</taxon>
        <taxon>Murinae</taxon>
        <taxon>Mus</taxon>
        <taxon>Mus</taxon>
    </lineage>
</organism>
<dbReference type="CTD" id="155185"/>
<dbReference type="KEGG" id="mmu:231842"/>
<feature type="signal peptide" evidence="1">
    <location>
        <begin position="1"/>
        <end position="21"/>
    </location>
</feature>
<dbReference type="AGR" id="MGI:2442258"/>
<accession>Q3UTF6</accession>
<dbReference type="RefSeq" id="NP_775581.1">
    <property type="nucleotide sequence ID" value="NM_173405.2"/>
</dbReference>
<protein>
    <submittedName>
        <fullName evidence="2">Uncharacterized protein</fullName>
    </submittedName>
</protein>
<dbReference type="DNASU" id="231842"/>
<reference evidence="2" key="7">
    <citation type="journal article" date="2005" name="Science">
        <title>The Transcriptional Landscape of the Mammalian Genome.</title>
        <authorList>
            <consortium name="The FANTOM Consortium"/>
            <consortium name="Riken Genome Exploration Research Group and Genome Science Group (Genome Network Project Core Group)"/>
        </authorList>
    </citation>
    <scope>NUCLEOTIDE SEQUENCE</scope>
    <source>
        <strain evidence="2">C57BL/6J</strain>
        <tissue evidence="2">Cortex</tissue>
    </source>
</reference>
<reference evidence="2" key="4">
    <citation type="journal article" date="2001" name="Nature">
        <title>Functional annotation of a full-length mouse cDNA collection.</title>
        <authorList>
            <consortium name="The RIKEN Genome Exploration Research Group Phase II Team and the FANTOM Consortium"/>
        </authorList>
    </citation>
    <scope>NUCLEOTIDE SEQUENCE</scope>
    <source>
        <strain evidence="2">C57BL/6J</strain>
        <tissue evidence="2">Cortex</tissue>
    </source>
</reference>
<reference evidence="2" key="8">
    <citation type="journal article" date="2005" name="Science">
        <title>Antisense Transcription in the Mammalian Transcriptome.</title>
        <authorList>
            <consortium name="RIKEN Genome Exploration Research Group and Genome Science Group (Genome Network Project Core Group) and the FANTOM Consortium"/>
        </authorList>
    </citation>
    <scope>NUCLEOTIDE SEQUENCE</scope>
    <source>
        <strain evidence="2">C57BL/6J</strain>
        <tissue evidence="2">Cortex</tissue>
    </source>
</reference>
<feature type="chain" id="PRO_5004230332" evidence="1">
    <location>
        <begin position="22"/>
        <end position="135"/>
    </location>
</feature>
<reference evidence="2" key="5">
    <citation type="journal article" date="2002" name="Nature">
        <title>Analysis of the mouse transcriptome based on functional annotation of 60,770 full-length cDNAs.</title>
        <authorList>
            <consortium name="The FANTOM Consortium and the RIKEN Genome Exploration Research Group Phase I and II Team"/>
        </authorList>
    </citation>
    <scope>NUCLEOTIDE SEQUENCE</scope>
    <source>
        <strain evidence="2">C57BL/6J</strain>
        <tissue evidence="2">Cortex</tissue>
    </source>
</reference>
<reference evidence="2" key="1">
    <citation type="journal article" date="1999" name="Methods Enzymol.">
        <title>High-efficiency full-length cDNA cloning.</title>
        <authorList>
            <person name="Carninci P."/>
            <person name="Hayashizaki Y."/>
        </authorList>
    </citation>
    <scope>NUCLEOTIDE SEQUENCE</scope>
    <source>
        <strain evidence="2">C57BL/6J</strain>
        <tissue evidence="2">Cortex</tissue>
    </source>
</reference>
<evidence type="ECO:0000256" key="1">
    <source>
        <dbReference type="SAM" id="SignalP"/>
    </source>
</evidence>
<reference evidence="2" key="2">
    <citation type="journal article" date="2000" name="Genome Res.">
        <title>Normalization and subtraction of cap-trapper-selected cDNAs to prepare full-length cDNA libraries for rapid discovery of new genes.</title>
        <authorList>
            <person name="Carninci P."/>
            <person name="Shibata Y."/>
            <person name="Hayatsu N."/>
            <person name="Sugahara Y."/>
            <person name="Shibata K."/>
            <person name="Itoh M."/>
            <person name="Konno H."/>
            <person name="Okazaki Y."/>
            <person name="Muramatsu M."/>
            <person name="Hayashizaki Y."/>
        </authorList>
    </citation>
    <scope>NUCLEOTIDE SEQUENCE</scope>
    <source>
        <strain evidence="2">C57BL/6J</strain>
        <tissue evidence="2">Cortex</tissue>
    </source>
</reference>
<keyword evidence="1" id="KW-0732">Signal</keyword>
<dbReference type="BioGRID-ORCS" id="231842">
    <property type="hits" value="1 hit in 79 CRISPR screens"/>
</dbReference>
<reference evidence="2" key="3">
    <citation type="journal article" date="2000" name="Genome Res.">
        <title>RIKEN integrated sequence analysis (RISA) system--384-format sequencing pipeline with 384 multicapillary sequencer.</title>
        <authorList>
            <person name="Shibata K."/>
            <person name="Itoh M."/>
            <person name="Aizawa K."/>
            <person name="Nagaoka S."/>
            <person name="Sasaki N."/>
            <person name="Carninci P."/>
            <person name="Konno H."/>
            <person name="Akiyama J."/>
            <person name="Nishi K."/>
            <person name="Kitsunai T."/>
            <person name="Tashiro H."/>
            <person name="Itoh M."/>
            <person name="Sumi N."/>
            <person name="Ishii Y."/>
            <person name="Nakamura S."/>
            <person name="Hazama M."/>
            <person name="Nishine T."/>
            <person name="Harada A."/>
            <person name="Yamamoto R."/>
            <person name="Matsumoto H."/>
            <person name="Sakaguchi S."/>
            <person name="Ikegami T."/>
            <person name="Kashiwagi K."/>
            <person name="Fujiwake S."/>
            <person name="Inoue K."/>
            <person name="Togawa Y."/>
            <person name="Izawa M."/>
            <person name="Ohara E."/>
            <person name="Watahiki M."/>
            <person name="Yoneda Y."/>
            <person name="Ishikawa T."/>
            <person name="Ozawa K."/>
            <person name="Tanaka T."/>
            <person name="Matsuura S."/>
            <person name="Kawai J."/>
            <person name="Okazaki Y."/>
            <person name="Muramatsu M."/>
            <person name="Inoue Y."/>
            <person name="Kira A."/>
            <person name="Hayashizaki Y."/>
        </authorList>
    </citation>
    <scope>NUCLEOTIDE SEQUENCE</scope>
    <source>
        <strain evidence="2">C57BL/6J</strain>
        <tissue evidence="2">Cortex</tissue>
    </source>
</reference>
<proteinExistence type="evidence at transcript level"/>
<reference evidence="2" key="6">
    <citation type="submission" date="2004-03" db="EMBL/GenBank/DDBJ databases">
        <authorList>
            <person name="Arakawa T."/>
            <person name="Carninci P."/>
            <person name="Fukuda S."/>
            <person name="Hashizume W."/>
            <person name="Hayashida K."/>
            <person name="Hori F."/>
            <person name="Iida J."/>
            <person name="Imamura K."/>
            <person name="Imotani K."/>
            <person name="Itoh M."/>
            <person name="Kanagawa S."/>
            <person name="Kawai J."/>
            <person name="Kojima M."/>
            <person name="Konno H."/>
            <person name="Murata M."/>
            <person name="Nakamura M."/>
            <person name="Ninomiya N."/>
            <person name="Nishiyori H."/>
            <person name="Nomura K."/>
            <person name="Ohno M."/>
            <person name="Sakazume N."/>
            <person name="Sano H."/>
            <person name="Sasaki D."/>
            <person name="Shibata K."/>
            <person name="Shiraki T."/>
            <person name="Tagami M."/>
            <person name="Tagami Y."/>
            <person name="Waki K."/>
            <person name="Watahiki A."/>
            <person name="Muramatsu M."/>
            <person name="Hayashizaki Y."/>
        </authorList>
    </citation>
    <scope>NUCLEOTIDE SEQUENCE</scope>
    <source>
        <strain evidence="2">C57BL/6J</strain>
        <tissue evidence="2">Cortex</tissue>
    </source>
</reference>
<evidence type="ECO:0000313" key="3">
    <source>
        <dbReference type="MGI" id="MGI:2442258"/>
    </source>
</evidence>
<evidence type="ECO:0000313" key="2">
    <source>
        <dbReference type="EMBL" id="BAE24024.1"/>
    </source>
</evidence>
<dbReference type="GeneID" id="231842"/>